<organism evidence="2 3">
    <name type="scientific">Sporofaciens musculi</name>
    <dbReference type="NCBI Taxonomy" id="2681861"/>
    <lineage>
        <taxon>Bacteria</taxon>
        <taxon>Bacillati</taxon>
        <taxon>Bacillota</taxon>
        <taxon>Clostridia</taxon>
        <taxon>Lachnospirales</taxon>
        <taxon>Lachnospiraceae</taxon>
        <taxon>Sporofaciens</taxon>
    </lineage>
</organism>
<dbReference type="EMBL" id="WUQX01000001">
    <property type="protein sequence ID" value="MXP77117.1"/>
    <property type="molecule type" value="Genomic_DNA"/>
</dbReference>
<reference evidence="2 3" key="1">
    <citation type="submission" date="2019-12" db="EMBL/GenBank/DDBJ databases">
        <title>Sporaefaciens musculi gen. nov., sp. nov., a novel bacterium isolated from the caecum of an obese mouse.</title>
        <authorList>
            <person name="Rasmussen T.S."/>
            <person name="Streidl T."/>
            <person name="Hitch T.C.A."/>
            <person name="Wortmann E."/>
            <person name="Deptula P."/>
            <person name="Hansen M."/>
            <person name="Nielsen D.S."/>
            <person name="Clavel T."/>
            <person name="Vogensen F.K."/>
        </authorList>
    </citation>
    <scope>NUCLEOTIDE SEQUENCE [LARGE SCALE GENOMIC DNA]</scope>
    <source>
        <strain evidence="2 3">WCA-9-b2</strain>
    </source>
</reference>
<name>A0A7X3MIZ0_9FIRM</name>
<feature type="region of interest" description="Disordered" evidence="1">
    <location>
        <begin position="1"/>
        <end position="58"/>
    </location>
</feature>
<evidence type="ECO:0000313" key="3">
    <source>
        <dbReference type="Proteomes" id="UP000460412"/>
    </source>
</evidence>
<sequence>MTVGDGGDGVFGIPPREPPTVTAHSSIRSRKAEDGQGVSPALRESRGNVWHTTLPGKV</sequence>
<evidence type="ECO:0000313" key="2">
    <source>
        <dbReference type="EMBL" id="MXP77117.1"/>
    </source>
</evidence>
<proteinExistence type="predicted"/>
<protein>
    <submittedName>
        <fullName evidence="2">Uncharacterized protein</fullName>
    </submittedName>
</protein>
<keyword evidence="3" id="KW-1185">Reference proteome</keyword>
<gene>
    <name evidence="2" type="ORF">GN277_17550</name>
</gene>
<dbReference type="AlphaFoldDB" id="A0A7X3MIZ0"/>
<evidence type="ECO:0000256" key="1">
    <source>
        <dbReference type="SAM" id="MobiDB-lite"/>
    </source>
</evidence>
<dbReference type="Proteomes" id="UP000460412">
    <property type="component" value="Unassembled WGS sequence"/>
</dbReference>
<dbReference type="RefSeq" id="WP_159752196.1">
    <property type="nucleotide sequence ID" value="NZ_WUQX01000001.1"/>
</dbReference>
<feature type="compositionally biased region" description="Gly residues" evidence="1">
    <location>
        <begin position="1"/>
        <end position="10"/>
    </location>
</feature>
<accession>A0A7X3MIZ0</accession>
<comment type="caution">
    <text evidence="2">The sequence shown here is derived from an EMBL/GenBank/DDBJ whole genome shotgun (WGS) entry which is preliminary data.</text>
</comment>